<proteinExistence type="predicted"/>
<sequence>MKATRRLCTRCSNIMLPQRD</sequence>
<organism evidence="1">
    <name type="scientific">Arundo donax</name>
    <name type="common">Giant reed</name>
    <name type="synonym">Donax arundinaceus</name>
    <dbReference type="NCBI Taxonomy" id="35708"/>
    <lineage>
        <taxon>Eukaryota</taxon>
        <taxon>Viridiplantae</taxon>
        <taxon>Streptophyta</taxon>
        <taxon>Embryophyta</taxon>
        <taxon>Tracheophyta</taxon>
        <taxon>Spermatophyta</taxon>
        <taxon>Magnoliopsida</taxon>
        <taxon>Liliopsida</taxon>
        <taxon>Poales</taxon>
        <taxon>Poaceae</taxon>
        <taxon>PACMAD clade</taxon>
        <taxon>Arundinoideae</taxon>
        <taxon>Arundineae</taxon>
        <taxon>Arundo</taxon>
    </lineage>
</organism>
<name>A0A0A9HQ29_ARUDO</name>
<reference evidence="1" key="2">
    <citation type="journal article" date="2015" name="Data Brief">
        <title>Shoot transcriptome of the giant reed, Arundo donax.</title>
        <authorList>
            <person name="Barrero R.A."/>
            <person name="Guerrero F.D."/>
            <person name="Moolhuijzen P."/>
            <person name="Goolsby J.A."/>
            <person name="Tidwell J."/>
            <person name="Bellgard S.E."/>
            <person name="Bellgard M.I."/>
        </authorList>
    </citation>
    <scope>NUCLEOTIDE SEQUENCE</scope>
    <source>
        <tissue evidence="1">Shoot tissue taken approximately 20 cm above the soil surface</tissue>
    </source>
</reference>
<accession>A0A0A9HQ29</accession>
<dbReference type="AlphaFoldDB" id="A0A0A9HQ29"/>
<dbReference type="EMBL" id="GBRH01158671">
    <property type="protein sequence ID" value="JAE39225.1"/>
    <property type="molecule type" value="Transcribed_RNA"/>
</dbReference>
<reference evidence="1" key="1">
    <citation type="submission" date="2014-09" db="EMBL/GenBank/DDBJ databases">
        <authorList>
            <person name="Magalhaes I.L.F."/>
            <person name="Oliveira U."/>
            <person name="Santos F.R."/>
            <person name="Vidigal T.H.D.A."/>
            <person name="Brescovit A.D."/>
            <person name="Santos A.J."/>
        </authorList>
    </citation>
    <scope>NUCLEOTIDE SEQUENCE</scope>
    <source>
        <tissue evidence="1">Shoot tissue taken approximately 20 cm above the soil surface</tissue>
    </source>
</reference>
<evidence type="ECO:0000313" key="1">
    <source>
        <dbReference type="EMBL" id="JAE39225.1"/>
    </source>
</evidence>
<protein>
    <submittedName>
        <fullName evidence="1">Uncharacterized protein</fullName>
    </submittedName>
</protein>